<evidence type="ECO:0000313" key="2">
    <source>
        <dbReference type="Proteomes" id="UP000014074"/>
    </source>
</evidence>
<dbReference type="KEGG" id="tmn:UCRPA7_4612"/>
<dbReference type="SUPFAM" id="SSF53474">
    <property type="entry name" value="alpha/beta-Hydrolases"/>
    <property type="match status" value="1"/>
</dbReference>
<keyword evidence="1" id="KW-0378">Hydrolase</keyword>
<dbReference type="RefSeq" id="XP_007915354.1">
    <property type="nucleotide sequence ID" value="XM_007917163.1"/>
</dbReference>
<keyword evidence="2" id="KW-1185">Reference proteome</keyword>
<dbReference type="Gene3D" id="3.40.50.1820">
    <property type="entry name" value="alpha/beta hydrolase"/>
    <property type="match status" value="1"/>
</dbReference>
<accession>R8BKP0</accession>
<dbReference type="AlphaFoldDB" id="R8BKP0"/>
<reference evidence="2" key="1">
    <citation type="journal article" date="2013" name="Genome Announc.">
        <title>Draft genome sequence of the ascomycete Phaeoacremonium aleophilum strain UCR-PA7, a causal agent of the esca disease complex in grapevines.</title>
        <authorList>
            <person name="Blanco-Ulate B."/>
            <person name="Rolshausen P."/>
            <person name="Cantu D."/>
        </authorList>
    </citation>
    <scope>NUCLEOTIDE SEQUENCE [LARGE SCALE GENOMIC DNA]</scope>
    <source>
        <strain evidence="2">UCR-PA7</strain>
    </source>
</reference>
<name>R8BKP0_PHAM7</name>
<dbReference type="eggNOG" id="ENOG502SJ9F">
    <property type="taxonomic scope" value="Eukaryota"/>
</dbReference>
<dbReference type="HOGENOM" id="CLU_034451_1_0_1"/>
<dbReference type="PANTHER" id="PTHR22946:SF12">
    <property type="entry name" value="CONIDIAL PIGMENT BIOSYNTHESIS PROTEIN AYG1 (AFU_ORTHOLOGUE AFUA_2G17550)"/>
    <property type="match status" value="1"/>
</dbReference>
<sequence>MRVQHTLLFLSSQLIGAVGLGFNLNTTKLPIYPLSTDSQFAFVLEEKLALSNNHGANTGEVLRAASQIVPGDFESWYQEFTFLADQMRVFANSTKNTLSARNAHFRASSYYRTADFFLHGNDSDPRLITLWDNMLEDFSAAIKLLPLPAEKIEIRADGFTIPAYFYPADSESQSSTGKRGCGGKKPTVLVGSGYDGSQEELYHSIGAEIIARGWNFVTYEGPGQPTVRRQQGLGFRPDWWNVVTPVVDYLANRSDVDMSSLALGGFSFGGTLAPLAASREHRFAAVLAIDGLWSLQDSIEAQLPEQLVAIFNSGNETVFNYVVEEALASPDTPTNFRWLVEQGMWSFATTSPFDWFTRLGEINLDGVVPNITAPVFVGQGQNDDSTRGQPEILAKALGDQGYYYSFRTDLGAGEHCQLGAEAQLNQITLDWLEGVFEKAK</sequence>
<dbReference type="GO" id="GO:0016787">
    <property type="term" value="F:hydrolase activity"/>
    <property type="evidence" value="ECO:0007669"/>
    <property type="project" value="UniProtKB-KW"/>
</dbReference>
<evidence type="ECO:0000313" key="1">
    <source>
        <dbReference type="EMBL" id="EON99871.1"/>
    </source>
</evidence>
<dbReference type="InterPro" id="IPR050261">
    <property type="entry name" value="FrsA_esterase"/>
</dbReference>
<gene>
    <name evidence="1" type="ORF">UCRPA7_4612</name>
</gene>
<dbReference type="EMBL" id="KB933129">
    <property type="protein sequence ID" value="EON99871.1"/>
    <property type="molecule type" value="Genomic_DNA"/>
</dbReference>
<dbReference type="InterPro" id="IPR029058">
    <property type="entry name" value="AB_hydrolase_fold"/>
</dbReference>
<dbReference type="Gene3D" id="1.20.1440.110">
    <property type="entry name" value="acylaminoacyl peptidase"/>
    <property type="match status" value="1"/>
</dbReference>
<protein>
    <submittedName>
        <fullName evidence="1">Putative-dihydropseudooxynicotine hydrolase protein</fullName>
    </submittedName>
</protein>
<dbReference type="GeneID" id="19325080"/>
<dbReference type="PANTHER" id="PTHR22946">
    <property type="entry name" value="DIENELACTONE HYDROLASE DOMAIN-CONTAINING PROTEIN-RELATED"/>
    <property type="match status" value="1"/>
</dbReference>
<dbReference type="OrthoDB" id="249703at2759"/>
<dbReference type="Proteomes" id="UP000014074">
    <property type="component" value="Unassembled WGS sequence"/>
</dbReference>
<proteinExistence type="predicted"/>
<organism evidence="1 2">
    <name type="scientific">Phaeoacremonium minimum (strain UCR-PA7)</name>
    <name type="common">Esca disease fungus</name>
    <name type="synonym">Togninia minima</name>
    <dbReference type="NCBI Taxonomy" id="1286976"/>
    <lineage>
        <taxon>Eukaryota</taxon>
        <taxon>Fungi</taxon>
        <taxon>Dikarya</taxon>
        <taxon>Ascomycota</taxon>
        <taxon>Pezizomycotina</taxon>
        <taxon>Sordariomycetes</taxon>
        <taxon>Sordariomycetidae</taxon>
        <taxon>Togniniales</taxon>
        <taxon>Togniniaceae</taxon>
        <taxon>Phaeoacremonium</taxon>
    </lineage>
</organism>